<dbReference type="RefSeq" id="XP_022247604.1">
    <property type="nucleotide sequence ID" value="XM_022391896.1"/>
</dbReference>
<reference evidence="2" key="1">
    <citation type="submission" date="2025-08" db="UniProtKB">
        <authorList>
            <consortium name="RefSeq"/>
        </authorList>
    </citation>
    <scope>IDENTIFICATION</scope>
    <source>
        <tissue evidence="2">Muscle</tissue>
    </source>
</reference>
<name>A0ABM1SVE8_LIMPO</name>
<keyword evidence="1" id="KW-1185">Reference proteome</keyword>
<gene>
    <name evidence="2" type="primary">LOC111086960</name>
</gene>
<evidence type="ECO:0000313" key="1">
    <source>
        <dbReference type="Proteomes" id="UP000694941"/>
    </source>
</evidence>
<protein>
    <submittedName>
        <fullName evidence="2">Uncharacterized protein LOC111086960</fullName>
    </submittedName>
</protein>
<dbReference type="GeneID" id="111086960"/>
<proteinExistence type="predicted"/>
<dbReference type="Proteomes" id="UP000694941">
    <property type="component" value="Unplaced"/>
</dbReference>
<organism evidence="1 2">
    <name type="scientific">Limulus polyphemus</name>
    <name type="common">Atlantic horseshoe crab</name>
    <dbReference type="NCBI Taxonomy" id="6850"/>
    <lineage>
        <taxon>Eukaryota</taxon>
        <taxon>Metazoa</taxon>
        <taxon>Ecdysozoa</taxon>
        <taxon>Arthropoda</taxon>
        <taxon>Chelicerata</taxon>
        <taxon>Merostomata</taxon>
        <taxon>Xiphosura</taxon>
        <taxon>Limulidae</taxon>
        <taxon>Limulus</taxon>
    </lineage>
</organism>
<sequence length="128" mass="14561">MDDEHMIVGEPTRKAMQKVSSSGKHKMLLGMRAFYSSAITYLINHLPVSESILKYVGCLNPMKTGTVHSIKRLAKKLPNVSETDIVEVLDEWNLYLAEKASMQDHSENEGEACINHYWRDVLAQIRID</sequence>
<accession>A0ABM1SVE8</accession>
<evidence type="ECO:0000313" key="2">
    <source>
        <dbReference type="RefSeq" id="XP_022247604.1"/>
    </source>
</evidence>